<dbReference type="CDD" id="cd04899">
    <property type="entry name" value="ACT_ACR-UUR-like_2"/>
    <property type="match status" value="1"/>
</dbReference>
<dbReference type="AlphaFoldDB" id="A0A383XQ22"/>
<dbReference type="SUPFAM" id="SSF81593">
    <property type="entry name" value="Nucleotidyltransferase substrate binding subunit/domain"/>
    <property type="match status" value="1"/>
</dbReference>
<organism evidence="11 12">
    <name type="scientific">Abyssibacter profundi</name>
    <dbReference type="NCBI Taxonomy" id="2182787"/>
    <lineage>
        <taxon>Bacteria</taxon>
        <taxon>Pseudomonadati</taxon>
        <taxon>Pseudomonadota</taxon>
        <taxon>Gammaproteobacteria</taxon>
        <taxon>Chromatiales</taxon>
        <taxon>Oceanococcaceae</taxon>
        <taxon>Abyssibacter</taxon>
    </lineage>
</organism>
<keyword evidence="4 8" id="KW-0378">Hydrolase</keyword>
<dbReference type="Pfam" id="PF01966">
    <property type="entry name" value="HD"/>
    <property type="match status" value="1"/>
</dbReference>
<dbReference type="Gene3D" id="1.10.3210.10">
    <property type="entry name" value="Hypothetical protein af1432"/>
    <property type="match status" value="1"/>
</dbReference>
<evidence type="ECO:0000256" key="7">
    <source>
        <dbReference type="ARBA" id="ARBA00047968"/>
    </source>
</evidence>
<dbReference type="InterPro" id="IPR045865">
    <property type="entry name" value="ACT-like_dom_sf"/>
</dbReference>
<keyword evidence="5 8" id="KW-0460">Magnesium</keyword>
<dbReference type="SUPFAM" id="SSF55021">
    <property type="entry name" value="ACT-like"/>
    <property type="match status" value="1"/>
</dbReference>
<accession>A0A383XQ22</accession>
<keyword evidence="2 8" id="KW-0548">Nucleotidyltransferase</keyword>
<comment type="catalytic activity">
    <reaction evidence="8">
        <text>[protein-PII]-L-tyrosine + UTP = [protein-PII]-uridylyl-L-tyrosine + diphosphate</text>
        <dbReference type="Rhea" id="RHEA:13673"/>
        <dbReference type="Rhea" id="RHEA-COMP:12147"/>
        <dbReference type="Rhea" id="RHEA-COMP:12148"/>
        <dbReference type="ChEBI" id="CHEBI:33019"/>
        <dbReference type="ChEBI" id="CHEBI:46398"/>
        <dbReference type="ChEBI" id="CHEBI:46858"/>
        <dbReference type="ChEBI" id="CHEBI:90602"/>
        <dbReference type="EC" id="2.7.7.59"/>
    </reaction>
</comment>
<evidence type="ECO:0000256" key="1">
    <source>
        <dbReference type="ARBA" id="ARBA00022679"/>
    </source>
</evidence>
<feature type="domain" description="ACT" evidence="9">
    <location>
        <begin position="708"/>
        <end position="791"/>
    </location>
</feature>
<evidence type="ECO:0000259" key="9">
    <source>
        <dbReference type="PROSITE" id="PS51671"/>
    </source>
</evidence>
<dbReference type="SUPFAM" id="SSF81301">
    <property type="entry name" value="Nucleotidyltransferase"/>
    <property type="match status" value="1"/>
</dbReference>
<dbReference type="OrthoDB" id="9758038at2"/>
<gene>
    <name evidence="8 11" type="primary">glnD</name>
    <name evidence="11" type="ORF">DEH80_16025</name>
</gene>
<dbReference type="CDD" id="cd04900">
    <property type="entry name" value="ACT_UUR-like_1"/>
    <property type="match status" value="1"/>
</dbReference>
<feature type="domain" description="HD" evidence="10">
    <location>
        <begin position="469"/>
        <end position="591"/>
    </location>
</feature>
<evidence type="ECO:0000256" key="3">
    <source>
        <dbReference type="ARBA" id="ARBA00022737"/>
    </source>
</evidence>
<dbReference type="PROSITE" id="PS51671">
    <property type="entry name" value="ACT"/>
    <property type="match status" value="2"/>
</dbReference>
<dbReference type="InterPro" id="IPR002912">
    <property type="entry name" value="ACT_dom"/>
</dbReference>
<dbReference type="EMBL" id="QEQK01000019">
    <property type="protein sequence ID" value="PWN54726.1"/>
    <property type="molecule type" value="Genomic_DNA"/>
</dbReference>
<dbReference type="InterPro" id="IPR010043">
    <property type="entry name" value="UTase/UR"/>
</dbReference>
<comment type="activity regulation">
    <text evidence="8">Uridylyltransferase (UTase) activity is inhibited by glutamine, while glutamine activates uridylyl-removing (UR) activity.</text>
</comment>
<comment type="catalytic activity">
    <reaction evidence="7">
        <text>guanosine 3',5'-bis(diphosphate) + H2O = GDP + diphosphate + H(+)</text>
        <dbReference type="Rhea" id="RHEA:14253"/>
        <dbReference type="ChEBI" id="CHEBI:15377"/>
        <dbReference type="ChEBI" id="CHEBI:15378"/>
        <dbReference type="ChEBI" id="CHEBI:33019"/>
        <dbReference type="ChEBI" id="CHEBI:58189"/>
        <dbReference type="ChEBI" id="CHEBI:77828"/>
        <dbReference type="EC" id="3.1.7.2"/>
    </reaction>
</comment>
<comment type="catalytic activity">
    <reaction evidence="8">
        <text>[protein-PII]-uridylyl-L-tyrosine + H2O = [protein-PII]-L-tyrosine + UMP + H(+)</text>
        <dbReference type="Rhea" id="RHEA:48600"/>
        <dbReference type="Rhea" id="RHEA-COMP:12147"/>
        <dbReference type="Rhea" id="RHEA-COMP:12148"/>
        <dbReference type="ChEBI" id="CHEBI:15377"/>
        <dbReference type="ChEBI" id="CHEBI:15378"/>
        <dbReference type="ChEBI" id="CHEBI:46858"/>
        <dbReference type="ChEBI" id="CHEBI:57865"/>
        <dbReference type="ChEBI" id="CHEBI:90602"/>
    </reaction>
</comment>
<evidence type="ECO:0000256" key="2">
    <source>
        <dbReference type="ARBA" id="ARBA00022695"/>
    </source>
</evidence>
<dbReference type="CDD" id="cd00077">
    <property type="entry name" value="HDc"/>
    <property type="match status" value="1"/>
</dbReference>
<keyword evidence="3" id="KW-0677">Repeat</keyword>
<comment type="cofactor">
    <cofactor evidence="8">
        <name>Mg(2+)</name>
        <dbReference type="ChEBI" id="CHEBI:18420"/>
    </cofactor>
</comment>
<evidence type="ECO:0000313" key="11">
    <source>
        <dbReference type="EMBL" id="PWN54726.1"/>
    </source>
</evidence>
<comment type="domain">
    <text evidence="8">Has four distinct domains: an N-terminal nucleotidyltransferase (NT) domain responsible for UTase activity, a central HD domain that encodes UR activity, and two C-terminal ACT domains that seem to have a role in glutamine sensing.</text>
</comment>
<dbReference type="RefSeq" id="WP_109721534.1">
    <property type="nucleotide sequence ID" value="NZ_QEQK01000019.1"/>
</dbReference>
<dbReference type="Pfam" id="PF03445">
    <property type="entry name" value="DUF294"/>
    <property type="match status" value="1"/>
</dbReference>
<feature type="domain" description="ACT" evidence="9">
    <location>
        <begin position="817"/>
        <end position="893"/>
    </location>
</feature>
<dbReference type="GO" id="GO:0008893">
    <property type="term" value="F:guanosine-3',5'-bis(diphosphate) 3'-diphosphatase activity"/>
    <property type="evidence" value="ECO:0007669"/>
    <property type="project" value="UniProtKB-EC"/>
</dbReference>
<comment type="caution">
    <text evidence="8">Lacks conserved residue(s) required for the propagation of feature annotation.</text>
</comment>
<evidence type="ECO:0000256" key="8">
    <source>
        <dbReference type="HAMAP-Rule" id="MF_00277"/>
    </source>
</evidence>
<comment type="caution">
    <text evidence="11">The sequence shown here is derived from an EMBL/GenBank/DDBJ whole genome shotgun (WGS) entry which is preliminary data.</text>
</comment>
<dbReference type="Gene3D" id="3.30.460.10">
    <property type="entry name" value="Beta Polymerase, domain 2"/>
    <property type="match status" value="1"/>
</dbReference>
<keyword evidence="1 8" id="KW-0808">Transferase</keyword>
<keyword evidence="6 8" id="KW-0511">Multifunctional enzyme</keyword>
<dbReference type="PANTHER" id="PTHR47320:SF1">
    <property type="entry name" value="BIFUNCTIONAL URIDYLYLTRANSFERASE_URIDYLYL-REMOVING ENZYME"/>
    <property type="match status" value="1"/>
</dbReference>
<dbReference type="SUPFAM" id="SSF109604">
    <property type="entry name" value="HD-domain/PDEase-like"/>
    <property type="match status" value="1"/>
</dbReference>
<dbReference type="EC" id="3.1.4.-" evidence="8"/>
<name>A0A383XQ22_9GAMM</name>
<comment type="similarity">
    <text evidence="8">Belongs to the GlnD family.</text>
</comment>
<dbReference type="PANTHER" id="PTHR47320">
    <property type="entry name" value="BIFUNCTIONAL URIDYLYLTRANSFERASE/URIDYLYL-REMOVING ENZYME"/>
    <property type="match status" value="1"/>
</dbReference>
<evidence type="ECO:0000256" key="4">
    <source>
        <dbReference type="ARBA" id="ARBA00022801"/>
    </source>
</evidence>
<reference evidence="11 12" key="1">
    <citation type="submission" date="2018-05" db="EMBL/GenBank/DDBJ databases">
        <title>Abyssibacter profundi OUC007T gen. nov., sp. nov, a marine bacterium isolated from seawater of the Mariana Trench.</title>
        <authorList>
            <person name="Zhou S."/>
        </authorList>
    </citation>
    <scope>NUCLEOTIDE SEQUENCE [LARGE SCALE GENOMIC DNA]</scope>
    <source>
        <strain evidence="11 12">OUC007</strain>
    </source>
</reference>
<feature type="region of interest" description="Uridylyltransferase" evidence="8">
    <location>
        <begin position="1"/>
        <end position="350"/>
    </location>
</feature>
<dbReference type="EC" id="2.7.7.59" evidence="8"/>
<comment type="function">
    <text evidence="8">Modifies, by uridylylation and deuridylylation, the PII regulatory proteins (GlnB and homologs), in response to the nitrogen status of the cell that GlnD senses through the glutamine level. Under low glutamine levels, catalyzes the conversion of the PII proteins and UTP to PII-UMP and PPi, while under higher glutamine levels, GlnD hydrolyzes PII-UMP to PII and UMP (deuridylylation). Thus, controls uridylylation state and activity of the PII proteins, and plays an important role in the regulation of nitrogen metabolism.</text>
</comment>
<evidence type="ECO:0000256" key="5">
    <source>
        <dbReference type="ARBA" id="ARBA00022842"/>
    </source>
</evidence>
<evidence type="ECO:0000256" key="6">
    <source>
        <dbReference type="ARBA" id="ARBA00023268"/>
    </source>
</evidence>
<dbReference type="GO" id="GO:0006808">
    <property type="term" value="P:regulation of nitrogen utilization"/>
    <property type="evidence" value="ECO:0007669"/>
    <property type="project" value="UniProtKB-UniRule"/>
</dbReference>
<dbReference type="HAMAP" id="MF_00277">
    <property type="entry name" value="PII_uridylyl_transf"/>
    <property type="match status" value="1"/>
</dbReference>
<evidence type="ECO:0000259" key="10">
    <source>
        <dbReference type="PROSITE" id="PS51831"/>
    </source>
</evidence>
<dbReference type="Proteomes" id="UP000251800">
    <property type="component" value="Unassembled WGS sequence"/>
</dbReference>
<dbReference type="InterPro" id="IPR013546">
    <property type="entry name" value="PII_UdlTrfase/GS_AdlTrfase"/>
</dbReference>
<protein>
    <recommendedName>
        <fullName evidence="8">Bifunctional uridylyltransferase/uridylyl-removing enzyme</fullName>
        <shortName evidence="8">UTase/UR</shortName>
    </recommendedName>
    <alternativeName>
        <fullName evidence="8">Bifunctional [protein-PII] modification enzyme</fullName>
    </alternativeName>
    <alternativeName>
        <fullName evidence="8">Bifunctional nitrogen sensor protein</fullName>
    </alternativeName>
    <domain>
        <recommendedName>
            <fullName evidence="8">[Protein-PII] uridylyltransferase</fullName>
            <shortName evidence="8">PII uridylyltransferase</shortName>
            <shortName evidence="8">UTase</shortName>
            <ecNumber evidence="8">2.7.7.59</ecNumber>
        </recommendedName>
    </domain>
    <domain>
        <recommendedName>
            <fullName evidence="8">[Protein-PII]-UMP uridylyl-removing enzyme</fullName>
            <shortName evidence="8">UR</shortName>
            <ecNumber evidence="8">3.1.4.-</ecNumber>
        </recommendedName>
    </domain>
</protein>
<proteinExistence type="inferred from homology"/>
<sequence>MESDPVIFGIEDEPDVISARKLDKRLAEAGSDVAALRDVLAWGRDLVSTNFYAGVSAHALVRANTRLIDQTLAHVWAQTLGDAAARLALVAVGGYGRAELLPHSDIDLLVLYPDEGLGSADQVLEQFLTMLWDLRLNVGHSVRSAKECREQAGADITIMTNLMEARLLAGDSTLHRAMQTQTGTDSIWPTDRFFAAKQAEQVARHAKYDDSGYKLEPNVKESPGGLRDIHTILWVAKRQFPGATLTDLKRHGLLTAQECAELVAGQDFLWRVRFALHLIADRHEDRLLFDYQVRIAELFGFVDQSHNRAVEQFMQLYYRQIKALSCLNDLMLQMFEESILHPDNDAEPTRINRRFQARHGYIEVVDPGVFRRNPQALLEIFLLLQKRTELRGIRAQTLRLIRRDRKLINDRVRGDIRAKSLFMEIIRQPGGLTRALRRMNRYGVLGRYIPAFGNSIGRMQYDLFHTLTVDEHTLFVVRNMRRLAMPQFRDEHPFFSEIMDRIPKPELLYLAGLFHDIAKGRGGDHSELGAEDAITFCLDHGLPQWDSELVAWLVRNHLVMSVTAQRKDITDPNVIQEFAEAVGDRTHLDYLFLMTACDIRATNPALWNSWRESLLKDLYLTTCRLLSRGLANPIDRDVLAQETQDAALQRIGRDADTDAVHQLWTRLGNDYFLRHSDEEIAHHTVAILNHRSAAPLVTLGETSTGGVTVFIYMEDQDHLFAVTTGVLAQLGLTVLDARLETTDDGYAFDSYAICEGDGSAISEGHRREEIVESLSTTLANPDISSVNVTRRTSRRLRHFRTPTQVYFSSDADRGRTIMELVTGDRPGLLSIVGRVFRKRGILLVAAKIGTIGERAEDVFFITDSQHRPINDPAVFNELRRVLTRVLQTEDSLSTDEAVAYIE</sequence>
<dbReference type="GO" id="GO:0008081">
    <property type="term" value="F:phosphoric diester hydrolase activity"/>
    <property type="evidence" value="ECO:0007669"/>
    <property type="project" value="UniProtKB-UniRule"/>
</dbReference>
<dbReference type="InterPro" id="IPR003607">
    <property type="entry name" value="HD/PDEase_dom"/>
</dbReference>
<dbReference type="PIRSF" id="PIRSF006288">
    <property type="entry name" value="PII_uridyltransf"/>
    <property type="match status" value="1"/>
</dbReference>
<keyword evidence="12" id="KW-1185">Reference proteome</keyword>
<dbReference type="NCBIfam" id="TIGR01693">
    <property type="entry name" value="UTase_glnD"/>
    <property type="match status" value="1"/>
</dbReference>
<dbReference type="Pfam" id="PF08335">
    <property type="entry name" value="GlnD_UR_UTase"/>
    <property type="match status" value="1"/>
</dbReference>
<dbReference type="InterPro" id="IPR043519">
    <property type="entry name" value="NT_sf"/>
</dbReference>
<dbReference type="FunFam" id="1.10.3090.10:FF:000005">
    <property type="entry name" value="Bifunctional uridylyltransferase/uridylyl-removing enzyme"/>
    <property type="match status" value="1"/>
</dbReference>
<dbReference type="PROSITE" id="PS51831">
    <property type="entry name" value="HD"/>
    <property type="match status" value="1"/>
</dbReference>
<dbReference type="CDD" id="cd05401">
    <property type="entry name" value="NT_GlnE_GlnD_like"/>
    <property type="match status" value="1"/>
</dbReference>
<dbReference type="InterPro" id="IPR006674">
    <property type="entry name" value="HD_domain"/>
</dbReference>
<dbReference type="SMART" id="SM00471">
    <property type="entry name" value="HDc"/>
    <property type="match status" value="1"/>
</dbReference>
<dbReference type="InterPro" id="IPR005105">
    <property type="entry name" value="GlnD_Uridyltrans_N"/>
</dbReference>
<dbReference type="GO" id="GO:0008773">
    <property type="term" value="F:[protein-PII] uridylyltransferase activity"/>
    <property type="evidence" value="ECO:0007669"/>
    <property type="project" value="UniProtKB-UniRule"/>
</dbReference>
<evidence type="ECO:0000313" key="12">
    <source>
        <dbReference type="Proteomes" id="UP000251800"/>
    </source>
</evidence>